<reference evidence="5 6" key="1">
    <citation type="submission" date="2009-01" db="EMBL/GenBank/DDBJ databases">
        <authorList>
            <person name="Qin X."/>
            <person name="Bachman B."/>
            <person name="Battles P."/>
            <person name="Bell A."/>
            <person name="Bess C."/>
            <person name="Bickham C."/>
            <person name="Chaboub L."/>
            <person name="Chen D."/>
            <person name="Coyle M."/>
            <person name="Deiros D.R."/>
            <person name="Dinh H."/>
            <person name="Forbes L."/>
            <person name="Fowler G."/>
            <person name="Francisco L."/>
            <person name="Fu Q."/>
            <person name="Gubbala S."/>
            <person name="Hale W."/>
            <person name="Han Y."/>
            <person name="Hemphill L."/>
            <person name="Highlander S.K."/>
            <person name="Hirani K."/>
            <person name="Hogues M."/>
            <person name="Jackson L."/>
            <person name="Jakkamsetti A."/>
            <person name="Javaid M."/>
            <person name="Jiang H."/>
            <person name="Korchina V."/>
            <person name="Kovar C."/>
            <person name="Lara F."/>
            <person name="Lee S."/>
            <person name="Mata R."/>
            <person name="Mathew T."/>
            <person name="Moen C."/>
            <person name="Morales K."/>
            <person name="Munidasa M."/>
            <person name="Nazareth L."/>
            <person name="Ngo R."/>
            <person name="Nguyen L."/>
            <person name="Okwuonu G."/>
            <person name="Ongeri F."/>
            <person name="Patil S."/>
            <person name="Petrosino J."/>
            <person name="Pham C."/>
            <person name="Pham P."/>
            <person name="Pu L.-L."/>
            <person name="Puazo M."/>
            <person name="Raj R."/>
            <person name="Reid J."/>
            <person name="Rouhana J."/>
            <person name="Saada N."/>
            <person name="Shang Y."/>
            <person name="Simmons D."/>
            <person name="Thornton R."/>
            <person name="Warren J."/>
            <person name="Weissenberger G."/>
            <person name="Zhang J."/>
            <person name="Zhang L."/>
            <person name="Zhou C."/>
            <person name="Zhu D."/>
            <person name="Muzny D."/>
            <person name="Worley K."/>
            <person name="Gibbs R."/>
        </authorList>
    </citation>
    <scope>NUCLEOTIDE SEQUENCE [LARGE SCALE GENOMIC DNA]</scope>
    <source>
        <strain evidence="5 6">ATCC 49540</strain>
    </source>
</reference>
<evidence type="ECO:0000256" key="2">
    <source>
        <dbReference type="PROSITE-ProRule" id="PRU00591"/>
    </source>
</evidence>
<feature type="signal peptide" evidence="4">
    <location>
        <begin position="1"/>
        <end position="25"/>
    </location>
</feature>
<name>C2EVN9_9LACO</name>
<dbReference type="InterPro" id="IPR018337">
    <property type="entry name" value="Cell_wall/Cho-bd_repeat"/>
</dbReference>
<keyword evidence="4" id="KW-0732">Signal</keyword>
<dbReference type="SUPFAM" id="SSF69360">
    <property type="entry name" value="Cell wall binding repeat"/>
    <property type="match status" value="1"/>
</dbReference>
<dbReference type="eggNOG" id="COG5263">
    <property type="taxonomic scope" value="Bacteria"/>
</dbReference>
<feature type="repeat" description="Cell wall-binding" evidence="2">
    <location>
        <begin position="134"/>
        <end position="153"/>
    </location>
</feature>
<dbReference type="GeneID" id="75082745"/>
<evidence type="ECO:0000256" key="1">
    <source>
        <dbReference type="ARBA" id="ARBA00022737"/>
    </source>
</evidence>
<feature type="repeat" description="Cell wall-binding" evidence="2">
    <location>
        <begin position="284"/>
        <end position="303"/>
    </location>
</feature>
<evidence type="ECO:0000313" key="6">
    <source>
        <dbReference type="Proteomes" id="UP000004483"/>
    </source>
</evidence>
<sequence length="402" mass="45803">MKKKLWLASTTVLAGLALGITSVSADTNVSTNSSNMNSTTVATTNNVNTDSSAVSTQVSNSDAAVTSASADTSAQGSNVASEQQTTTVAQSVTATTSQARADWYSGYSTGWQSSRNYDGTYDWTYRKTDGTRAESEWLLINGSWYYFDGLGEMSANGWHSAPWHGQYNEYYFDVNGHYVTNSWHSYNNGKYAYPEYTWSYSKSDGTRAESEWLWINGAWYYFDGAGDMVANGWHGAPWYGQYNEYYFDVNGHYVTNSWHSYNNGKYAYPEYTWSYSKSDGTRAESEWLWINGAWYYFDGAGDMVANGWHGASWNDQYNEYYFDVNGHYVTNCWHSFSNGHNQYPTWSYSKADGTRAENEWLWINGAWYYFDGAGDMVANGWHYAPWNGEYREYYFDVNGHCL</sequence>
<keyword evidence="5" id="KW-0378">Hydrolase</keyword>
<accession>C2EVN9</accession>
<keyword evidence="1" id="KW-0677">Repeat</keyword>
<feature type="repeat" description="Cell wall-binding" evidence="2">
    <location>
        <begin position="209"/>
        <end position="228"/>
    </location>
</feature>
<gene>
    <name evidence="5" type="primary">lytB</name>
    <name evidence="5" type="ORF">HMPREF0549_1525</name>
</gene>
<dbReference type="PROSITE" id="PS51170">
    <property type="entry name" value="CW"/>
    <property type="match status" value="4"/>
</dbReference>
<dbReference type="HOGENOM" id="CLU_684748_0_0_9"/>
<dbReference type="EC" id="3.2.1.96" evidence="5"/>
<dbReference type="EMBL" id="ACGV01000160">
    <property type="protein sequence ID" value="EEJ40028.1"/>
    <property type="molecule type" value="Genomic_DNA"/>
</dbReference>
<keyword evidence="5" id="KW-0326">Glycosidase</keyword>
<evidence type="ECO:0000313" key="5">
    <source>
        <dbReference type="EMBL" id="EEJ40028.1"/>
    </source>
</evidence>
<feature type="chain" id="PRO_5002913647" evidence="4">
    <location>
        <begin position="26"/>
        <end position="402"/>
    </location>
</feature>
<dbReference type="Proteomes" id="UP000004483">
    <property type="component" value="Unassembled WGS sequence"/>
</dbReference>
<dbReference type="Gene3D" id="2.10.270.10">
    <property type="entry name" value="Cholin Binding"/>
    <property type="match status" value="4"/>
</dbReference>
<dbReference type="GO" id="GO:0033925">
    <property type="term" value="F:mannosyl-glycoprotein endo-beta-N-acetylglucosaminidase activity"/>
    <property type="evidence" value="ECO:0007669"/>
    <property type="project" value="UniProtKB-EC"/>
</dbReference>
<feature type="region of interest" description="Disordered" evidence="3">
    <location>
        <begin position="27"/>
        <end position="86"/>
    </location>
</feature>
<organism evidence="5 6">
    <name type="scientific">Limosilactobacillus vaginalis DSM 5837 = ATCC 49540</name>
    <dbReference type="NCBI Taxonomy" id="1423814"/>
    <lineage>
        <taxon>Bacteria</taxon>
        <taxon>Bacillati</taxon>
        <taxon>Bacillota</taxon>
        <taxon>Bacilli</taxon>
        <taxon>Lactobacillales</taxon>
        <taxon>Lactobacillaceae</taxon>
        <taxon>Limosilactobacillus</taxon>
    </lineage>
</organism>
<protein>
    <submittedName>
        <fullName evidence="5">Cell wall-binding repeat protein</fullName>
        <ecNumber evidence="5">3.2.1.96</ecNumber>
    </submittedName>
</protein>
<comment type="caution">
    <text evidence="5">The sequence shown here is derived from an EMBL/GenBank/DDBJ whole genome shotgun (WGS) entry which is preliminary data.</text>
</comment>
<dbReference type="AlphaFoldDB" id="C2EVN9"/>
<evidence type="ECO:0000256" key="3">
    <source>
        <dbReference type="SAM" id="MobiDB-lite"/>
    </source>
</evidence>
<dbReference type="STRING" id="1423814.HMPREF0549_1525"/>
<feature type="repeat" description="Cell wall-binding" evidence="2">
    <location>
        <begin position="357"/>
        <end position="376"/>
    </location>
</feature>
<dbReference type="Pfam" id="PF01473">
    <property type="entry name" value="Choline_bind_1"/>
    <property type="match status" value="4"/>
</dbReference>
<proteinExistence type="predicted"/>
<evidence type="ECO:0000256" key="4">
    <source>
        <dbReference type="SAM" id="SignalP"/>
    </source>
</evidence>
<dbReference type="RefSeq" id="WP_003716792.1">
    <property type="nucleotide sequence ID" value="NZ_GG693412.1"/>
</dbReference>